<dbReference type="PANTHER" id="PTHR18911">
    <property type="entry name" value="CTCL TUMOR ANTIGEN HD-CL-01"/>
    <property type="match status" value="1"/>
</dbReference>
<dbReference type="GO" id="GO:0031267">
    <property type="term" value="F:small GTPase binding"/>
    <property type="evidence" value="ECO:0007669"/>
    <property type="project" value="TreeGrafter"/>
</dbReference>
<evidence type="ECO:0000256" key="1">
    <source>
        <dbReference type="SAM" id="Coils"/>
    </source>
</evidence>
<reference evidence="3" key="1">
    <citation type="submission" date="2020-11" db="EMBL/GenBank/DDBJ databases">
        <authorList>
            <person name="Tran Van P."/>
        </authorList>
    </citation>
    <scope>NUCLEOTIDE SEQUENCE</scope>
</reference>
<feature type="coiled-coil region" evidence="1">
    <location>
        <begin position="48"/>
        <end position="144"/>
    </location>
</feature>
<gene>
    <name evidence="3" type="ORF">CTOB1V02_LOCUS8208</name>
</gene>
<dbReference type="GO" id="GO:0099518">
    <property type="term" value="P:vesicle cytoskeletal trafficking"/>
    <property type="evidence" value="ECO:0007669"/>
    <property type="project" value="TreeGrafter"/>
</dbReference>
<name>A0A7R8WJU8_9CRUS</name>
<feature type="coiled-coil region" evidence="1">
    <location>
        <begin position="184"/>
        <end position="225"/>
    </location>
</feature>
<dbReference type="EMBL" id="OB662627">
    <property type="protein sequence ID" value="CAD7230348.1"/>
    <property type="molecule type" value="Genomic_DNA"/>
</dbReference>
<organism evidence="3">
    <name type="scientific">Cyprideis torosa</name>
    <dbReference type="NCBI Taxonomy" id="163714"/>
    <lineage>
        <taxon>Eukaryota</taxon>
        <taxon>Metazoa</taxon>
        <taxon>Ecdysozoa</taxon>
        <taxon>Arthropoda</taxon>
        <taxon>Crustacea</taxon>
        <taxon>Oligostraca</taxon>
        <taxon>Ostracoda</taxon>
        <taxon>Podocopa</taxon>
        <taxon>Podocopida</taxon>
        <taxon>Cytherocopina</taxon>
        <taxon>Cytheroidea</taxon>
        <taxon>Cytherideidae</taxon>
        <taxon>Cyprideis</taxon>
    </lineage>
</organism>
<sequence>MFSADGLKCGVAFEQCTDKDRKVRCDDFLKLFVGNLNMLSEWEAEDNIESLQSFLQESEKAVEESEAKISSMSSELSELKKVADELEILKGHFQVETEKSNQLSSSLEEARVQMAEAKSDLALCQQKERELLELTDKLTEENVTLRSSTSALKEQVTQLQEDLSEVSSLKEQQVQKTEAARECVTSLEAELQSLRLSNQEKDKEKEDLALKIVALEDEIRATKKKHTVALKDLSRELVACRRRLEEGGSAVPLRERPSPTAPGPSSEKAPKRRDDSQEIDRVPAVHPSADPSLPSQEMLIRKVVRLQQALVRRREKMDGMEEHRKQLIRELGKKTKIIQHYVLGKQTDALTSCEADCIKENLHTMGEEIARLMAPPPTQKASAAGNKAK</sequence>
<dbReference type="PANTHER" id="PTHR18911:SF5">
    <property type="entry name" value="COILED-COIL DOMAIN-CONTAINING PROTEIN 186"/>
    <property type="match status" value="1"/>
</dbReference>
<feature type="compositionally biased region" description="Basic and acidic residues" evidence="2">
    <location>
        <begin position="268"/>
        <end position="279"/>
    </location>
</feature>
<keyword evidence="1" id="KW-0175">Coiled coil</keyword>
<evidence type="ECO:0000256" key="2">
    <source>
        <dbReference type="SAM" id="MobiDB-lite"/>
    </source>
</evidence>
<dbReference type="GO" id="GO:0005802">
    <property type="term" value="C:trans-Golgi network"/>
    <property type="evidence" value="ECO:0007669"/>
    <property type="project" value="TreeGrafter"/>
</dbReference>
<protein>
    <submittedName>
        <fullName evidence="3">Uncharacterized protein</fullName>
    </submittedName>
</protein>
<dbReference type="InterPro" id="IPR038830">
    <property type="entry name" value="CCDC186"/>
</dbReference>
<proteinExistence type="predicted"/>
<feature type="region of interest" description="Disordered" evidence="2">
    <location>
        <begin position="248"/>
        <end position="279"/>
    </location>
</feature>
<dbReference type="OrthoDB" id="5583482at2759"/>
<evidence type="ECO:0000313" key="3">
    <source>
        <dbReference type="EMBL" id="CAD7230348.1"/>
    </source>
</evidence>
<dbReference type="AlphaFoldDB" id="A0A7R8WJU8"/>
<accession>A0A7R8WJU8</accession>